<evidence type="ECO:0000256" key="5">
    <source>
        <dbReference type="ARBA" id="ARBA00022917"/>
    </source>
</evidence>
<evidence type="ECO:0000259" key="9">
    <source>
        <dbReference type="PROSITE" id="PS51722"/>
    </source>
</evidence>
<dbReference type="Pfam" id="PF09106">
    <property type="entry name" value="WHD_2nd_SelB"/>
    <property type="match status" value="1"/>
</dbReference>
<dbReference type="PROSITE" id="PS51722">
    <property type="entry name" value="G_TR_2"/>
    <property type="match status" value="1"/>
</dbReference>
<dbReference type="RefSeq" id="WP_259092061.1">
    <property type="nucleotide sequence ID" value="NZ_CP130454.1"/>
</dbReference>
<evidence type="ECO:0000256" key="2">
    <source>
        <dbReference type="ARBA" id="ARBA00015953"/>
    </source>
</evidence>
<dbReference type="InterPro" id="IPR050055">
    <property type="entry name" value="EF-Tu_GTPase"/>
</dbReference>
<dbReference type="InterPro" id="IPR009000">
    <property type="entry name" value="Transl_B-barrel_sf"/>
</dbReference>
<dbReference type="InterPro" id="IPR027417">
    <property type="entry name" value="P-loop_NTPase"/>
</dbReference>
<feature type="domain" description="Tr-type G" evidence="9">
    <location>
        <begin position="3"/>
        <end position="176"/>
    </location>
</feature>
<evidence type="ECO:0000256" key="7">
    <source>
        <dbReference type="ARBA" id="ARBA00025526"/>
    </source>
</evidence>
<dbReference type="Pfam" id="PF00009">
    <property type="entry name" value="GTP_EFTU"/>
    <property type="match status" value="1"/>
</dbReference>
<keyword evidence="11" id="KW-1185">Reference proteome</keyword>
<dbReference type="Pfam" id="PF25461">
    <property type="entry name" value="Beta-barrel_SelB"/>
    <property type="match status" value="1"/>
</dbReference>
<dbReference type="PRINTS" id="PR00315">
    <property type="entry name" value="ELONGATNFCT"/>
</dbReference>
<organism evidence="10 11">
    <name type="scientific">Candidatus Fervidibacter sacchari</name>
    <dbReference type="NCBI Taxonomy" id="1448929"/>
    <lineage>
        <taxon>Bacteria</taxon>
        <taxon>Candidatus Fervidibacterota</taxon>
        <taxon>Candidatus Fervidibacter</taxon>
    </lineage>
</organism>
<dbReference type="EMBL" id="JANUCP010000001">
    <property type="protein sequence ID" value="MCS3917699.1"/>
    <property type="molecule type" value="Genomic_DNA"/>
</dbReference>
<dbReference type="Gene3D" id="1.10.10.10">
    <property type="entry name" value="Winged helix-like DNA-binding domain superfamily/Winged helix DNA-binding domain"/>
    <property type="match status" value="1"/>
</dbReference>
<dbReference type="Gene3D" id="2.40.30.10">
    <property type="entry name" value="Translation factors"/>
    <property type="match status" value="1"/>
</dbReference>
<dbReference type="Gene3D" id="1.10.10.2770">
    <property type="match status" value="1"/>
</dbReference>
<keyword evidence="3" id="KW-0963">Cytoplasm</keyword>
<evidence type="ECO:0000313" key="10">
    <source>
        <dbReference type="EMBL" id="MCS3917699.1"/>
    </source>
</evidence>
<dbReference type="PANTHER" id="PTHR43721:SF22">
    <property type="entry name" value="ELONGATION FACTOR TU, MITOCHONDRIAL"/>
    <property type="match status" value="1"/>
</dbReference>
<dbReference type="InterPro" id="IPR036388">
    <property type="entry name" value="WH-like_DNA-bd_sf"/>
</dbReference>
<gene>
    <name evidence="10" type="ORF">M2350_000096</name>
</gene>
<reference evidence="10 11" key="1">
    <citation type="submission" date="2022-08" db="EMBL/GenBank/DDBJ databases">
        <title>Bacterial and archaeal communities from various locations to study Microbial Dark Matter (Phase II).</title>
        <authorList>
            <person name="Stepanauskas R."/>
        </authorList>
    </citation>
    <scope>NUCLEOTIDE SEQUENCE [LARGE SCALE GENOMIC DNA]</scope>
    <source>
        <strain evidence="10 11">PD1</strain>
    </source>
</reference>
<keyword evidence="4" id="KW-0547">Nucleotide-binding</keyword>
<accession>A0ABT2EID4</accession>
<keyword evidence="10" id="KW-0251">Elongation factor</keyword>
<comment type="caution">
    <text evidence="10">The sequence shown here is derived from an EMBL/GenBank/DDBJ whole genome shotgun (WGS) entry which is preliminary data.</text>
</comment>
<protein>
    <recommendedName>
        <fullName evidence="2">Selenocysteine-specific elongation factor</fullName>
    </recommendedName>
    <alternativeName>
        <fullName evidence="8">SelB translation factor</fullName>
    </alternativeName>
</protein>
<evidence type="ECO:0000256" key="6">
    <source>
        <dbReference type="ARBA" id="ARBA00023134"/>
    </source>
</evidence>
<evidence type="ECO:0000256" key="4">
    <source>
        <dbReference type="ARBA" id="ARBA00022741"/>
    </source>
</evidence>
<dbReference type="Proteomes" id="UP001204798">
    <property type="component" value="Unassembled WGS sequence"/>
</dbReference>
<dbReference type="SUPFAM" id="SSF50447">
    <property type="entry name" value="Translation proteins"/>
    <property type="match status" value="1"/>
</dbReference>
<keyword evidence="6" id="KW-0342">GTP-binding</keyword>
<dbReference type="Pfam" id="PF09107">
    <property type="entry name" value="WHD_3rd_SelB"/>
    <property type="match status" value="1"/>
</dbReference>
<evidence type="ECO:0000256" key="8">
    <source>
        <dbReference type="ARBA" id="ARBA00031615"/>
    </source>
</evidence>
<dbReference type="InterPro" id="IPR004535">
    <property type="entry name" value="Transl_elong_SelB"/>
</dbReference>
<dbReference type="GO" id="GO:0003746">
    <property type="term" value="F:translation elongation factor activity"/>
    <property type="evidence" value="ECO:0007669"/>
    <property type="project" value="UniProtKB-KW"/>
</dbReference>
<keyword evidence="5" id="KW-0648">Protein biosynthesis</keyword>
<dbReference type="NCBIfam" id="TIGR00475">
    <property type="entry name" value="selB"/>
    <property type="match status" value="1"/>
</dbReference>
<dbReference type="InterPro" id="IPR057335">
    <property type="entry name" value="Beta-barrel_SelB"/>
</dbReference>
<dbReference type="InterPro" id="IPR015190">
    <property type="entry name" value="Elong_fac_SelB-wing-hlx_typ-2"/>
</dbReference>
<dbReference type="SUPFAM" id="SSF52540">
    <property type="entry name" value="P-loop containing nucleoside triphosphate hydrolases"/>
    <property type="match status" value="1"/>
</dbReference>
<dbReference type="NCBIfam" id="TIGR00231">
    <property type="entry name" value="small_GTP"/>
    <property type="match status" value="1"/>
</dbReference>
<proteinExistence type="predicted"/>
<comment type="subcellular location">
    <subcellularLocation>
        <location evidence="1">Cytoplasm</location>
    </subcellularLocation>
</comment>
<dbReference type="PROSITE" id="PS00301">
    <property type="entry name" value="G_TR_1"/>
    <property type="match status" value="1"/>
</dbReference>
<dbReference type="InterPro" id="IPR031157">
    <property type="entry name" value="G_TR_CS"/>
</dbReference>
<evidence type="ECO:0000256" key="3">
    <source>
        <dbReference type="ARBA" id="ARBA00022490"/>
    </source>
</evidence>
<dbReference type="CDD" id="cd15491">
    <property type="entry name" value="selB_III"/>
    <property type="match status" value="1"/>
</dbReference>
<dbReference type="InterPro" id="IPR000795">
    <property type="entry name" value="T_Tr_GTP-bd_dom"/>
</dbReference>
<dbReference type="InterPro" id="IPR004161">
    <property type="entry name" value="EFTu-like_2"/>
</dbReference>
<dbReference type="PANTHER" id="PTHR43721">
    <property type="entry name" value="ELONGATION FACTOR TU-RELATED"/>
    <property type="match status" value="1"/>
</dbReference>
<dbReference type="InterPro" id="IPR036390">
    <property type="entry name" value="WH_DNA-bd_sf"/>
</dbReference>
<evidence type="ECO:0000256" key="1">
    <source>
        <dbReference type="ARBA" id="ARBA00004496"/>
    </source>
</evidence>
<dbReference type="SUPFAM" id="SSF46785">
    <property type="entry name" value="Winged helix' DNA-binding domain"/>
    <property type="match status" value="3"/>
</dbReference>
<dbReference type="Pfam" id="PF03144">
    <property type="entry name" value="GTP_EFTU_D2"/>
    <property type="match status" value="1"/>
</dbReference>
<dbReference type="Gene3D" id="3.40.50.300">
    <property type="entry name" value="P-loop containing nucleotide triphosphate hydrolases"/>
    <property type="match status" value="1"/>
</dbReference>
<comment type="function">
    <text evidence="7">Translation factor necessary for the incorporation of selenocysteine into proteins. It probably replaces EF-Tu for the insertion of selenocysteine directed by the UGA codon. SelB binds GTP and GDP.</text>
</comment>
<name>A0ABT2EID4_9BACT</name>
<dbReference type="SUPFAM" id="SSF50465">
    <property type="entry name" value="EF-Tu/eEF-1alpha/eIF2-gamma C-terminal domain"/>
    <property type="match status" value="1"/>
</dbReference>
<sequence length="637" mass="70483">MAAKHIIVGTAGHVDHGKTALIRALTGIETDRHPEERERGMSIDLGFAHLTLPSGVVAGIVDVPGHERFVHNMLAGASEVDMVLFVVAADEGVMPQTIEHLQILQLLNAKRGIIVITKRDLVDEDWLDLVKEDVAEKVKGTFLEGAPMVAVSSVTGEGLDELLKLMDAVAQEVPPKDTTRPFRLPIDDAFVKAGFGTIVRGAIFSGIVHVGDEVEVMPKGISTRVRSLHTYGKPVEVALAGQRAAMNLSGIEREIVERGDVVVQPGTMVATDRVDVRLKLLPETAFHPSISVTSLRHGSPIRFHIGTAERIGRIFFFDRDEIELGEETFAEVRLEEPIACAWGDLFVIRTYSPMVTIGGGQVVEPVPPQRKRRRVAAEIQRLERKAESQSDYAATLLAESEKGLSSSEVAKRLFVSTEQARQILDELVSAGLAIPLDNQTIVHSDFVNRLRNEVIAQLQRYHAERPLRRGMPKEQLRVAVGAPAEIFEQLLQLFAQTGEVVLDREAVRLPSHEVQLSEEHQVWAQRMEQRVKASGFSPPEIDELLSEFPDREQASDLLALLVEQGKLVKVAEFIFHPSVIEQAKQVARQLCEQSGSFTASQFREAINTTRKYAIPLLEFLDQIGVTVRRGDVRTLRG</sequence>
<evidence type="ECO:0000313" key="11">
    <source>
        <dbReference type="Proteomes" id="UP001204798"/>
    </source>
</evidence>
<dbReference type="CDD" id="cd04171">
    <property type="entry name" value="SelB"/>
    <property type="match status" value="1"/>
</dbReference>
<dbReference type="InterPro" id="IPR009001">
    <property type="entry name" value="Transl_elong_EF1A/Init_IF2_C"/>
</dbReference>
<dbReference type="CDD" id="cd03696">
    <property type="entry name" value="SelB_II"/>
    <property type="match status" value="1"/>
</dbReference>
<dbReference type="InterPro" id="IPR015191">
    <property type="entry name" value="SelB_WHD4"/>
</dbReference>
<dbReference type="InterPro" id="IPR005225">
    <property type="entry name" value="Small_GTP-bd"/>
</dbReference>